<protein>
    <submittedName>
        <fullName evidence="3">Alpha/beta hydrolase</fullName>
    </submittedName>
</protein>
<dbReference type="PANTHER" id="PTHR48081:SF9">
    <property type="entry name" value="CARBOXYLESTERASE"/>
    <property type="match status" value="1"/>
</dbReference>
<evidence type="ECO:0000313" key="4">
    <source>
        <dbReference type="Proteomes" id="UP000825799"/>
    </source>
</evidence>
<keyword evidence="4" id="KW-1185">Reference proteome</keyword>
<organism evidence="3 4">
    <name type="scientific">Devosia salina</name>
    <dbReference type="NCBI Taxonomy" id="2860336"/>
    <lineage>
        <taxon>Bacteria</taxon>
        <taxon>Pseudomonadati</taxon>
        <taxon>Pseudomonadota</taxon>
        <taxon>Alphaproteobacteria</taxon>
        <taxon>Hyphomicrobiales</taxon>
        <taxon>Devosiaceae</taxon>
        <taxon>Devosia</taxon>
    </lineage>
</organism>
<proteinExistence type="predicted"/>
<dbReference type="EMBL" id="CP080590">
    <property type="protein sequence ID" value="QYO76381.1"/>
    <property type="molecule type" value="Genomic_DNA"/>
</dbReference>
<dbReference type="SUPFAM" id="SSF53474">
    <property type="entry name" value="alpha/beta-Hydrolases"/>
    <property type="match status" value="1"/>
</dbReference>
<keyword evidence="1 3" id="KW-0378">Hydrolase</keyword>
<evidence type="ECO:0000259" key="2">
    <source>
        <dbReference type="Pfam" id="PF20434"/>
    </source>
</evidence>
<reference evidence="3 4" key="1">
    <citation type="submission" date="2021-08" db="EMBL/GenBank/DDBJ databases">
        <title>Devosia salina sp. nov., isolated from the South China Sea sediment.</title>
        <authorList>
            <person name="Zhou Z."/>
        </authorList>
    </citation>
    <scope>NUCLEOTIDE SEQUENCE [LARGE SCALE GENOMIC DNA]</scope>
    <source>
        <strain evidence="3 4">SCS-3</strain>
    </source>
</reference>
<dbReference type="InterPro" id="IPR050300">
    <property type="entry name" value="GDXG_lipolytic_enzyme"/>
</dbReference>
<dbReference type="InterPro" id="IPR049492">
    <property type="entry name" value="BD-FAE-like_dom"/>
</dbReference>
<dbReference type="PANTHER" id="PTHR48081">
    <property type="entry name" value="AB HYDROLASE SUPERFAMILY PROTEIN C4A8.06C"/>
    <property type="match status" value="1"/>
</dbReference>
<dbReference type="Proteomes" id="UP000825799">
    <property type="component" value="Chromosome"/>
</dbReference>
<dbReference type="Pfam" id="PF20434">
    <property type="entry name" value="BD-FAE"/>
    <property type="match status" value="1"/>
</dbReference>
<accession>A0ABX8WEH7</accession>
<sequence>MRRLARAVPYGPDARHRLDVYGPKKPGKGALPVVVFFYGGSWSEGSRSHYGFAAHALAALGYVVAVPDYRLVPDAEYPAFMRDCARAVEWVSHNIAAHGGDWTRLVLAGHSAGAYNAATLALDPQWLPAATRATLAGVIGLSGPYDFYPFDSPISQRVFGQATDGAGTQPINHVDAAAPPMLLVAGGRDELVLPRNSERLGAAVQAAGQRATLRLYPRLGHAGTLLALSLPLRWLAPVRRDCRAFLGEVTRPARPDAPLRALDPSGAGRP</sequence>
<name>A0ABX8WEH7_9HYPH</name>
<dbReference type="Gene3D" id="3.40.50.1820">
    <property type="entry name" value="alpha/beta hydrolase"/>
    <property type="match status" value="1"/>
</dbReference>
<evidence type="ECO:0000313" key="3">
    <source>
        <dbReference type="EMBL" id="QYO76381.1"/>
    </source>
</evidence>
<evidence type="ECO:0000256" key="1">
    <source>
        <dbReference type="ARBA" id="ARBA00022801"/>
    </source>
</evidence>
<feature type="domain" description="BD-FAE-like" evidence="2">
    <location>
        <begin position="18"/>
        <end position="201"/>
    </location>
</feature>
<dbReference type="InterPro" id="IPR029058">
    <property type="entry name" value="AB_hydrolase_fold"/>
</dbReference>
<gene>
    <name evidence="3" type="ORF">K1X15_17515</name>
</gene>
<dbReference type="GO" id="GO:0016787">
    <property type="term" value="F:hydrolase activity"/>
    <property type="evidence" value="ECO:0007669"/>
    <property type="project" value="UniProtKB-KW"/>
</dbReference>
<dbReference type="RefSeq" id="WP_220304870.1">
    <property type="nucleotide sequence ID" value="NZ_CP080590.1"/>
</dbReference>